<gene>
    <name evidence="3" type="ORF">QBC37DRAFT_283850</name>
</gene>
<dbReference type="AlphaFoldDB" id="A0AAN7B8Z8"/>
<organism evidence="3 4">
    <name type="scientific">Rhypophila decipiens</name>
    <dbReference type="NCBI Taxonomy" id="261697"/>
    <lineage>
        <taxon>Eukaryota</taxon>
        <taxon>Fungi</taxon>
        <taxon>Dikarya</taxon>
        <taxon>Ascomycota</taxon>
        <taxon>Pezizomycotina</taxon>
        <taxon>Sordariomycetes</taxon>
        <taxon>Sordariomycetidae</taxon>
        <taxon>Sordariales</taxon>
        <taxon>Naviculisporaceae</taxon>
        <taxon>Rhypophila</taxon>
    </lineage>
</organism>
<accession>A0AAN7B8Z8</accession>
<protein>
    <submittedName>
        <fullName evidence="3">Uncharacterized protein</fullName>
    </submittedName>
</protein>
<evidence type="ECO:0000256" key="2">
    <source>
        <dbReference type="SAM" id="MobiDB-lite"/>
    </source>
</evidence>
<name>A0AAN7B8Z8_9PEZI</name>
<reference evidence="3" key="1">
    <citation type="journal article" date="2023" name="Mol. Phylogenet. Evol.">
        <title>Genome-scale phylogeny and comparative genomics of the fungal order Sordariales.</title>
        <authorList>
            <person name="Hensen N."/>
            <person name="Bonometti L."/>
            <person name="Westerberg I."/>
            <person name="Brannstrom I.O."/>
            <person name="Guillou S."/>
            <person name="Cros-Aarteil S."/>
            <person name="Calhoun S."/>
            <person name="Haridas S."/>
            <person name="Kuo A."/>
            <person name="Mondo S."/>
            <person name="Pangilinan J."/>
            <person name="Riley R."/>
            <person name="LaButti K."/>
            <person name="Andreopoulos B."/>
            <person name="Lipzen A."/>
            <person name="Chen C."/>
            <person name="Yan M."/>
            <person name="Daum C."/>
            <person name="Ng V."/>
            <person name="Clum A."/>
            <person name="Steindorff A."/>
            <person name="Ohm R.A."/>
            <person name="Martin F."/>
            <person name="Silar P."/>
            <person name="Natvig D.O."/>
            <person name="Lalanne C."/>
            <person name="Gautier V."/>
            <person name="Ament-Velasquez S.L."/>
            <person name="Kruys A."/>
            <person name="Hutchinson M.I."/>
            <person name="Powell A.J."/>
            <person name="Barry K."/>
            <person name="Miller A.N."/>
            <person name="Grigoriev I.V."/>
            <person name="Debuchy R."/>
            <person name="Gladieux P."/>
            <person name="Hiltunen Thoren M."/>
            <person name="Johannesson H."/>
        </authorList>
    </citation>
    <scope>NUCLEOTIDE SEQUENCE</scope>
    <source>
        <strain evidence="3">PSN293</strain>
    </source>
</reference>
<feature type="region of interest" description="Disordered" evidence="2">
    <location>
        <begin position="130"/>
        <end position="192"/>
    </location>
</feature>
<keyword evidence="4" id="KW-1185">Reference proteome</keyword>
<keyword evidence="1" id="KW-0175">Coiled coil</keyword>
<evidence type="ECO:0000256" key="1">
    <source>
        <dbReference type="SAM" id="Coils"/>
    </source>
</evidence>
<evidence type="ECO:0000313" key="4">
    <source>
        <dbReference type="Proteomes" id="UP001301769"/>
    </source>
</evidence>
<proteinExistence type="predicted"/>
<feature type="compositionally biased region" description="Low complexity" evidence="2">
    <location>
        <begin position="177"/>
        <end position="186"/>
    </location>
</feature>
<dbReference type="EMBL" id="MU858093">
    <property type="protein sequence ID" value="KAK4214477.1"/>
    <property type="molecule type" value="Genomic_DNA"/>
</dbReference>
<reference evidence="3" key="2">
    <citation type="submission" date="2023-05" db="EMBL/GenBank/DDBJ databases">
        <authorList>
            <consortium name="Lawrence Berkeley National Laboratory"/>
            <person name="Steindorff A."/>
            <person name="Hensen N."/>
            <person name="Bonometti L."/>
            <person name="Westerberg I."/>
            <person name="Brannstrom I.O."/>
            <person name="Guillou S."/>
            <person name="Cros-Aarteil S."/>
            <person name="Calhoun S."/>
            <person name="Haridas S."/>
            <person name="Kuo A."/>
            <person name="Mondo S."/>
            <person name="Pangilinan J."/>
            <person name="Riley R."/>
            <person name="Labutti K."/>
            <person name="Andreopoulos B."/>
            <person name="Lipzen A."/>
            <person name="Chen C."/>
            <person name="Yanf M."/>
            <person name="Daum C."/>
            <person name="Ng V."/>
            <person name="Clum A."/>
            <person name="Ohm R."/>
            <person name="Martin F."/>
            <person name="Silar P."/>
            <person name="Natvig D."/>
            <person name="Lalanne C."/>
            <person name="Gautier V."/>
            <person name="Ament-Velasquez S.L."/>
            <person name="Kruys A."/>
            <person name="Hutchinson M.I."/>
            <person name="Powell A.J."/>
            <person name="Barry K."/>
            <person name="Miller A.N."/>
            <person name="Grigoriev I.V."/>
            <person name="Debuchy R."/>
            <person name="Gladieux P."/>
            <person name="Thoren M.H."/>
            <person name="Johannesson H."/>
        </authorList>
    </citation>
    <scope>NUCLEOTIDE SEQUENCE</scope>
    <source>
        <strain evidence="3">PSN293</strain>
    </source>
</reference>
<evidence type="ECO:0000313" key="3">
    <source>
        <dbReference type="EMBL" id="KAK4214477.1"/>
    </source>
</evidence>
<feature type="coiled-coil region" evidence="1">
    <location>
        <begin position="20"/>
        <end position="89"/>
    </location>
</feature>
<feature type="compositionally biased region" description="Polar residues" evidence="2">
    <location>
        <begin position="154"/>
        <end position="165"/>
    </location>
</feature>
<sequence>MVTKATQTIDHDAAKLSLISSEANKLAAQLEAVFKDLQARREESTHLHYLLVERGEAAAGRIMELENDIVDLEEELGDNESELKHLRLRLRAVETLCAEFVRCNRNAVDPDLVESIETWKSDWAKLREKMAQKRRDKRNGRRSDSGLGLGMQDPASTMTFSSLGISTPVPGRESGATTPTVTTPIRTIRRRQ</sequence>
<comment type="caution">
    <text evidence="3">The sequence shown here is derived from an EMBL/GenBank/DDBJ whole genome shotgun (WGS) entry which is preliminary data.</text>
</comment>
<dbReference type="Proteomes" id="UP001301769">
    <property type="component" value="Unassembled WGS sequence"/>
</dbReference>